<sequence length="245" mass="26417">MIRAVGVRKRFGRLEALKGVDLEARAGEVVGLVGPNGAGKTTTLRVLAGLLKPDGGYAEVLGVRTDSPEFQKRRRYLAYLPEEVLPYDNLTGRQFIEFIHGLYGVDNVREAVEISGLGPRVDDKVKTYSKGMRRRLVVAALLTVGALALLLDEPTAGVDVVHAVEMRRLVKNYAKSRGAAVVYSSHNMLEVESVCDRVYFIDKGVVIAHGTPKQLMELYGASDLEEAFVRALGSAGGGGPAPPSP</sequence>
<evidence type="ECO:0000259" key="4">
    <source>
        <dbReference type="PROSITE" id="PS50893"/>
    </source>
</evidence>
<keyword evidence="6" id="KW-1185">Reference proteome</keyword>
<dbReference type="InterPro" id="IPR027417">
    <property type="entry name" value="P-loop_NTPase"/>
</dbReference>
<evidence type="ECO:0000256" key="1">
    <source>
        <dbReference type="ARBA" id="ARBA00022741"/>
    </source>
</evidence>
<dbReference type="Pfam" id="PF00005">
    <property type="entry name" value="ABC_tran"/>
    <property type="match status" value="1"/>
</dbReference>
<evidence type="ECO:0000313" key="6">
    <source>
        <dbReference type="Proteomes" id="UP000002595"/>
    </source>
</evidence>
<reference evidence="5" key="1">
    <citation type="submission" date="2006-12" db="EMBL/GenBank/DDBJ databases">
        <title>Complete sequence of Pyrobaculum islandicum DSM 4184.</title>
        <authorList>
            <person name="Copeland A."/>
            <person name="Lucas S."/>
            <person name="Lapidus A."/>
            <person name="Barry K."/>
            <person name="Detter J.C."/>
            <person name="Glavina del Rio T."/>
            <person name="Dalin E."/>
            <person name="Tice H."/>
            <person name="Pitluck S."/>
            <person name="Meincke L."/>
            <person name="Brettin T."/>
            <person name="Bruce D."/>
            <person name="Han C."/>
            <person name="Tapia R."/>
            <person name="Gilna P."/>
            <person name="Schmutz J."/>
            <person name="Larimer F."/>
            <person name="Land M."/>
            <person name="Hauser L."/>
            <person name="Kyrpides N."/>
            <person name="Mikhailova N."/>
            <person name="Cozen A.E."/>
            <person name="Fitz-Gibbon S.T."/>
            <person name="House C.H."/>
            <person name="Saltikov C."/>
            <person name="Lowe T."/>
            <person name="Richardson P."/>
        </authorList>
    </citation>
    <scope>NUCLEOTIDE SEQUENCE [LARGE SCALE GENOMIC DNA]</scope>
    <source>
        <strain evidence="5">DSM 4184</strain>
    </source>
</reference>
<dbReference type="InterPro" id="IPR003593">
    <property type="entry name" value="AAA+_ATPase"/>
</dbReference>
<keyword evidence="2" id="KW-0067">ATP-binding</keyword>
<dbReference type="InterPro" id="IPR017871">
    <property type="entry name" value="ABC_transporter-like_CS"/>
</dbReference>
<dbReference type="KEGG" id="pis:Pisl_1322"/>
<evidence type="ECO:0000256" key="2">
    <source>
        <dbReference type="ARBA" id="ARBA00022840"/>
    </source>
</evidence>
<dbReference type="OrthoDB" id="87732at2157"/>
<feature type="domain" description="ABC transporter" evidence="4">
    <location>
        <begin position="2"/>
        <end position="228"/>
    </location>
</feature>
<dbReference type="RefSeq" id="WP_011763060.1">
    <property type="nucleotide sequence ID" value="NC_008701.1"/>
</dbReference>
<dbReference type="STRING" id="384616.Pisl_1322"/>
<proteinExistence type="predicted"/>
<dbReference type="SUPFAM" id="SSF52540">
    <property type="entry name" value="P-loop containing nucleoside triphosphate hydrolases"/>
    <property type="match status" value="1"/>
</dbReference>
<dbReference type="GO" id="GO:0005524">
    <property type="term" value="F:ATP binding"/>
    <property type="evidence" value="ECO:0007669"/>
    <property type="project" value="UniProtKB-KW"/>
</dbReference>
<dbReference type="EMBL" id="CP000504">
    <property type="protein sequence ID" value="ABL88485.1"/>
    <property type="molecule type" value="Genomic_DNA"/>
</dbReference>
<dbReference type="PROSITE" id="PS50893">
    <property type="entry name" value="ABC_TRANSPORTER_2"/>
    <property type="match status" value="1"/>
</dbReference>
<keyword evidence="3" id="KW-1133">Transmembrane helix</keyword>
<dbReference type="Proteomes" id="UP000002595">
    <property type="component" value="Chromosome"/>
</dbReference>
<dbReference type="SMART" id="SM00382">
    <property type="entry name" value="AAA"/>
    <property type="match status" value="1"/>
</dbReference>
<gene>
    <name evidence="5" type="ordered locus">Pisl_1322</name>
</gene>
<dbReference type="GeneID" id="4616854"/>
<dbReference type="eggNOG" id="arCOG00194">
    <property type="taxonomic scope" value="Archaea"/>
</dbReference>
<dbReference type="Gene3D" id="3.40.50.300">
    <property type="entry name" value="P-loop containing nucleotide triphosphate hydrolases"/>
    <property type="match status" value="1"/>
</dbReference>
<keyword evidence="3" id="KW-0812">Transmembrane</keyword>
<dbReference type="GO" id="GO:0016887">
    <property type="term" value="F:ATP hydrolysis activity"/>
    <property type="evidence" value="ECO:0007669"/>
    <property type="project" value="InterPro"/>
</dbReference>
<name>A1RU53_PYRIL</name>
<dbReference type="PANTHER" id="PTHR43613">
    <property type="entry name" value="ABC TRANSPORTER, ATP-BINDING PROTEIN"/>
    <property type="match status" value="1"/>
</dbReference>
<protein>
    <submittedName>
        <fullName evidence="5">ABC transporter related protein</fullName>
    </submittedName>
</protein>
<dbReference type="AlphaFoldDB" id="A1RU53"/>
<keyword evidence="1" id="KW-0547">Nucleotide-binding</keyword>
<organism evidence="5 6">
    <name type="scientific">Pyrobaculum islandicum (strain DSM 4184 / JCM 9189 / GEO3)</name>
    <dbReference type="NCBI Taxonomy" id="384616"/>
    <lineage>
        <taxon>Archaea</taxon>
        <taxon>Thermoproteota</taxon>
        <taxon>Thermoprotei</taxon>
        <taxon>Thermoproteales</taxon>
        <taxon>Thermoproteaceae</taxon>
        <taxon>Pyrobaculum</taxon>
    </lineage>
</organism>
<evidence type="ECO:0000313" key="5">
    <source>
        <dbReference type="EMBL" id="ABL88485.1"/>
    </source>
</evidence>
<dbReference type="HOGENOM" id="CLU_000604_1_2_2"/>
<accession>A1RU53</accession>
<dbReference type="PANTHER" id="PTHR43613:SF1">
    <property type="entry name" value="ABC TRANSPORTER, ATP-BINDING PROTEIN"/>
    <property type="match status" value="1"/>
</dbReference>
<evidence type="ECO:0000256" key="3">
    <source>
        <dbReference type="SAM" id="Phobius"/>
    </source>
</evidence>
<dbReference type="CDD" id="cd03230">
    <property type="entry name" value="ABC_DR_subfamily_A"/>
    <property type="match status" value="1"/>
</dbReference>
<dbReference type="InterPro" id="IPR003439">
    <property type="entry name" value="ABC_transporter-like_ATP-bd"/>
</dbReference>
<keyword evidence="3" id="KW-0472">Membrane</keyword>
<feature type="transmembrane region" description="Helical" evidence="3">
    <location>
        <begin position="134"/>
        <end position="151"/>
    </location>
</feature>
<dbReference type="PROSITE" id="PS00211">
    <property type="entry name" value="ABC_TRANSPORTER_1"/>
    <property type="match status" value="1"/>
</dbReference>